<feature type="coiled-coil region" evidence="1">
    <location>
        <begin position="42"/>
        <end position="87"/>
    </location>
</feature>
<protein>
    <submittedName>
        <fullName evidence="3">Uncharacterized protein</fullName>
    </submittedName>
</protein>
<evidence type="ECO:0000256" key="1">
    <source>
        <dbReference type="SAM" id="Coils"/>
    </source>
</evidence>
<sequence>MSKEEFKQRWARKSLREMLSVVEECVGKLGESMEEMKEDSEQELLDSQRKKLMERNDALEAMVKTLKEETMVTMIALSTRIEELKRELALCRAVVGKGLSSASPSYEDVPKPKELVGTRSACNGDNSL</sequence>
<comment type="caution">
    <text evidence="3">The sequence shown here is derived from an EMBL/GenBank/DDBJ whole genome shotgun (WGS) entry which is preliminary data.</text>
</comment>
<evidence type="ECO:0000313" key="4">
    <source>
        <dbReference type="Proteomes" id="UP000593561"/>
    </source>
</evidence>
<accession>A0A7J8T6L5</accession>
<gene>
    <name evidence="3" type="ORF">Godav_005363</name>
</gene>
<keyword evidence="4" id="KW-1185">Reference proteome</keyword>
<reference evidence="3 4" key="1">
    <citation type="journal article" date="2019" name="Genome Biol. Evol.">
        <title>Insights into the evolution of the New World diploid cottons (Gossypium, subgenus Houzingenia) based on genome sequencing.</title>
        <authorList>
            <person name="Grover C.E."/>
            <person name="Arick M.A. 2nd"/>
            <person name="Thrash A."/>
            <person name="Conover J.L."/>
            <person name="Sanders W.S."/>
            <person name="Peterson D.G."/>
            <person name="Frelichowski J.E."/>
            <person name="Scheffler J.A."/>
            <person name="Scheffler B.E."/>
            <person name="Wendel J.F."/>
        </authorList>
    </citation>
    <scope>NUCLEOTIDE SEQUENCE [LARGE SCALE GENOMIC DNA]</scope>
    <source>
        <strain evidence="3">27</strain>
        <tissue evidence="3">Leaf</tissue>
    </source>
</reference>
<proteinExistence type="predicted"/>
<dbReference type="Proteomes" id="UP000593561">
    <property type="component" value="Unassembled WGS sequence"/>
</dbReference>
<feature type="region of interest" description="Disordered" evidence="2">
    <location>
        <begin position="100"/>
        <end position="128"/>
    </location>
</feature>
<evidence type="ECO:0000313" key="3">
    <source>
        <dbReference type="EMBL" id="MBA0633452.1"/>
    </source>
</evidence>
<dbReference type="EMBL" id="JABFAC010000044">
    <property type="protein sequence ID" value="MBA0633452.1"/>
    <property type="molecule type" value="Genomic_DNA"/>
</dbReference>
<name>A0A7J8T6L5_GOSDV</name>
<keyword evidence="1" id="KW-0175">Coiled coil</keyword>
<evidence type="ECO:0000256" key="2">
    <source>
        <dbReference type="SAM" id="MobiDB-lite"/>
    </source>
</evidence>
<dbReference type="AlphaFoldDB" id="A0A7J8T6L5"/>
<organism evidence="3 4">
    <name type="scientific">Gossypium davidsonii</name>
    <name type="common">Davidson's cotton</name>
    <name type="synonym">Gossypium klotzschianum subsp. davidsonii</name>
    <dbReference type="NCBI Taxonomy" id="34287"/>
    <lineage>
        <taxon>Eukaryota</taxon>
        <taxon>Viridiplantae</taxon>
        <taxon>Streptophyta</taxon>
        <taxon>Embryophyta</taxon>
        <taxon>Tracheophyta</taxon>
        <taxon>Spermatophyta</taxon>
        <taxon>Magnoliopsida</taxon>
        <taxon>eudicotyledons</taxon>
        <taxon>Gunneridae</taxon>
        <taxon>Pentapetalae</taxon>
        <taxon>rosids</taxon>
        <taxon>malvids</taxon>
        <taxon>Malvales</taxon>
        <taxon>Malvaceae</taxon>
        <taxon>Malvoideae</taxon>
        <taxon>Gossypium</taxon>
    </lineage>
</organism>